<reference evidence="1 2" key="1">
    <citation type="submission" date="2024-04" db="EMBL/GenBank/DDBJ databases">
        <authorList>
            <person name="Rising A."/>
            <person name="Reimegard J."/>
            <person name="Sonavane S."/>
            <person name="Akerstrom W."/>
            <person name="Nylinder S."/>
            <person name="Hedman E."/>
            <person name="Kallberg Y."/>
        </authorList>
    </citation>
    <scope>NUCLEOTIDE SEQUENCE [LARGE SCALE GENOMIC DNA]</scope>
</reference>
<keyword evidence="2" id="KW-1185">Reference proteome</keyword>
<protein>
    <submittedName>
        <fullName evidence="1">Uncharacterized protein</fullName>
    </submittedName>
</protein>
<dbReference type="Proteomes" id="UP001497382">
    <property type="component" value="Unassembled WGS sequence"/>
</dbReference>
<gene>
    <name evidence="1" type="ORF">LARSCL_LOCUS22391</name>
</gene>
<proteinExistence type="predicted"/>
<comment type="caution">
    <text evidence="1">The sequence shown here is derived from an EMBL/GenBank/DDBJ whole genome shotgun (WGS) entry which is preliminary data.</text>
</comment>
<accession>A0AAV2BY44</accession>
<dbReference type="AlphaFoldDB" id="A0AAV2BY44"/>
<feature type="non-terminal residue" evidence="1">
    <location>
        <position position="1"/>
    </location>
</feature>
<evidence type="ECO:0000313" key="1">
    <source>
        <dbReference type="EMBL" id="CAL1301223.1"/>
    </source>
</evidence>
<dbReference type="EMBL" id="CAXIEN010000638">
    <property type="protein sequence ID" value="CAL1301223.1"/>
    <property type="molecule type" value="Genomic_DNA"/>
</dbReference>
<name>A0AAV2BY44_9ARAC</name>
<sequence length="89" mass="9503">QYRNGTGGGPPPKDLADLDLRILALIGQDGYAGLKVMETAPKFILPSSYDDSPACSTSFSVPDIQNSIVEIQGEKDPTCLVVNLVSFVF</sequence>
<evidence type="ECO:0000313" key="2">
    <source>
        <dbReference type="Proteomes" id="UP001497382"/>
    </source>
</evidence>
<organism evidence="1 2">
    <name type="scientific">Larinioides sclopetarius</name>
    <dbReference type="NCBI Taxonomy" id="280406"/>
    <lineage>
        <taxon>Eukaryota</taxon>
        <taxon>Metazoa</taxon>
        <taxon>Ecdysozoa</taxon>
        <taxon>Arthropoda</taxon>
        <taxon>Chelicerata</taxon>
        <taxon>Arachnida</taxon>
        <taxon>Araneae</taxon>
        <taxon>Araneomorphae</taxon>
        <taxon>Entelegynae</taxon>
        <taxon>Araneoidea</taxon>
        <taxon>Araneidae</taxon>
        <taxon>Larinioides</taxon>
    </lineage>
</organism>